<dbReference type="RefSeq" id="WP_386730924.1">
    <property type="nucleotide sequence ID" value="NZ_JBHSTP010000002.1"/>
</dbReference>
<proteinExistence type="predicted"/>
<protein>
    <recommendedName>
        <fullName evidence="3">Ribosomally synthesized peptide with SipW-like signal peptide</fullName>
    </recommendedName>
</protein>
<dbReference type="EMBL" id="JBHSTP010000002">
    <property type="protein sequence ID" value="MFC6356468.1"/>
    <property type="molecule type" value="Genomic_DNA"/>
</dbReference>
<evidence type="ECO:0000313" key="1">
    <source>
        <dbReference type="EMBL" id="MFC6356468.1"/>
    </source>
</evidence>
<reference evidence="2" key="1">
    <citation type="journal article" date="2019" name="Int. J. Syst. Evol. Microbiol.">
        <title>The Global Catalogue of Microorganisms (GCM) 10K type strain sequencing project: providing services to taxonomists for standard genome sequencing and annotation.</title>
        <authorList>
            <consortium name="The Broad Institute Genomics Platform"/>
            <consortium name="The Broad Institute Genome Sequencing Center for Infectious Disease"/>
            <person name="Wu L."/>
            <person name="Ma J."/>
        </authorList>
    </citation>
    <scope>NUCLEOTIDE SEQUENCE [LARGE SCALE GENOMIC DNA]</scope>
    <source>
        <strain evidence="2">CCUG 43304</strain>
    </source>
</reference>
<organism evidence="1 2">
    <name type="scientific">Luethyella okanaganae</name>
    <dbReference type="NCBI Taxonomy" id="69372"/>
    <lineage>
        <taxon>Bacteria</taxon>
        <taxon>Bacillati</taxon>
        <taxon>Actinomycetota</taxon>
        <taxon>Actinomycetes</taxon>
        <taxon>Micrococcales</taxon>
        <taxon>Microbacteriaceae</taxon>
        <taxon>Luethyella</taxon>
    </lineage>
</organism>
<comment type="caution">
    <text evidence="1">The sequence shown here is derived from an EMBL/GenBank/DDBJ whole genome shotgun (WGS) entry which is preliminary data.</text>
</comment>
<name>A0ABW1VHZ7_9MICO</name>
<evidence type="ECO:0008006" key="3">
    <source>
        <dbReference type="Google" id="ProtNLM"/>
    </source>
</evidence>
<evidence type="ECO:0000313" key="2">
    <source>
        <dbReference type="Proteomes" id="UP001596306"/>
    </source>
</evidence>
<keyword evidence="2" id="KW-1185">Reference proteome</keyword>
<gene>
    <name evidence="1" type="ORF">ACFQB0_10145</name>
</gene>
<dbReference type="Proteomes" id="UP001596306">
    <property type="component" value="Unassembled WGS sequence"/>
</dbReference>
<sequence length="193" mass="19683">MRTTPASGTIRLALAGGLVLLLTAGITAAAYFDEATLNLGGTGIGNPNTFDIAVHDQGNALQDAKTPASAVVLTTSGSSAFTVDTPVIFDVTVTNRTTSLKGSIVPVLYDPDPVTDDLFAKLRFSLYLDGSTSPVATGATADELNALGTAFVDVAAGKEHTVRLSVVLATGTGFAYSGKTTQLGVRMDGESTP</sequence>
<accession>A0ABW1VHZ7</accession>